<proteinExistence type="predicted"/>
<gene>
    <name evidence="1" type="ORF">LTR37_008604</name>
</gene>
<organism evidence="1 2">
    <name type="scientific">Vermiconidia calcicola</name>
    <dbReference type="NCBI Taxonomy" id="1690605"/>
    <lineage>
        <taxon>Eukaryota</taxon>
        <taxon>Fungi</taxon>
        <taxon>Dikarya</taxon>
        <taxon>Ascomycota</taxon>
        <taxon>Pezizomycotina</taxon>
        <taxon>Dothideomycetes</taxon>
        <taxon>Dothideomycetidae</taxon>
        <taxon>Mycosphaerellales</taxon>
        <taxon>Extremaceae</taxon>
        <taxon>Vermiconidia</taxon>
    </lineage>
</organism>
<reference evidence="1" key="1">
    <citation type="submission" date="2023-07" db="EMBL/GenBank/DDBJ databases">
        <title>Black Yeasts Isolated from many extreme environments.</title>
        <authorList>
            <person name="Coleine C."/>
            <person name="Stajich J.E."/>
            <person name="Selbmann L."/>
        </authorList>
    </citation>
    <scope>NUCLEOTIDE SEQUENCE</scope>
    <source>
        <strain evidence="1">CCFEE 5714</strain>
    </source>
</reference>
<name>A0ACC3NCT8_9PEZI</name>
<evidence type="ECO:0000313" key="2">
    <source>
        <dbReference type="Proteomes" id="UP001281147"/>
    </source>
</evidence>
<dbReference type="Proteomes" id="UP001281147">
    <property type="component" value="Unassembled WGS sequence"/>
</dbReference>
<protein>
    <submittedName>
        <fullName evidence="1">Uncharacterized protein</fullName>
    </submittedName>
</protein>
<keyword evidence="2" id="KW-1185">Reference proteome</keyword>
<accession>A0ACC3NCT8</accession>
<sequence length="122" mass="12561">MSSSASTKKTDQDVGQQGAVEQTVVKSKEQSASASANVSLVSSFIRSYVDMTHKANGSSRRLVAFCGKSKKETAADGSSTEQNQQNATAGGAGVGKLNAHGAASAEQKGRQIRAAIQDENNA</sequence>
<dbReference type="EMBL" id="JAUTXU010000064">
    <property type="protein sequence ID" value="KAK3713171.1"/>
    <property type="molecule type" value="Genomic_DNA"/>
</dbReference>
<comment type="caution">
    <text evidence="1">The sequence shown here is derived from an EMBL/GenBank/DDBJ whole genome shotgun (WGS) entry which is preliminary data.</text>
</comment>
<evidence type="ECO:0000313" key="1">
    <source>
        <dbReference type="EMBL" id="KAK3713171.1"/>
    </source>
</evidence>